<dbReference type="Proteomes" id="UP000216024">
    <property type="component" value="Unassembled WGS sequence"/>
</dbReference>
<dbReference type="GO" id="GO:0005886">
    <property type="term" value="C:plasma membrane"/>
    <property type="evidence" value="ECO:0007669"/>
    <property type="project" value="TreeGrafter"/>
</dbReference>
<gene>
    <name evidence="10" type="ORF">CCE28_13120</name>
</gene>
<dbReference type="Pfam" id="PF03799">
    <property type="entry name" value="FtsQ_DivIB_C"/>
    <property type="match status" value="1"/>
</dbReference>
<comment type="caution">
    <text evidence="10">The sequence shown here is derived from an EMBL/GenBank/DDBJ whole genome shotgun (WGS) entry which is preliminary data.</text>
</comment>
<dbReference type="AlphaFoldDB" id="A0A267MGX1"/>
<evidence type="ECO:0000256" key="7">
    <source>
        <dbReference type="ARBA" id="ARBA00023306"/>
    </source>
</evidence>
<keyword evidence="4 8" id="KW-0812">Transmembrane</keyword>
<evidence type="ECO:0000259" key="9">
    <source>
        <dbReference type="PROSITE" id="PS51779"/>
    </source>
</evidence>
<evidence type="ECO:0000256" key="2">
    <source>
        <dbReference type="ARBA" id="ARBA00022475"/>
    </source>
</evidence>
<feature type="transmembrane region" description="Helical" evidence="8">
    <location>
        <begin position="20"/>
        <end position="37"/>
    </location>
</feature>
<evidence type="ECO:0000313" key="11">
    <source>
        <dbReference type="Proteomes" id="UP000216024"/>
    </source>
</evidence>
<organism evidence="10 11">
    <name type="scientific">Anaeromicrobium sediminis</name>
    <dbReference type="NCBI Taxonomy" id="1478221"/>
    <lineage>
        <taxon>Bacteria</taxon>
        <taxon>Bacillati</taxon>
        <taxon>Bacillota</taxon>
        <taxon>Clostridia</taxon>
        <taxon>Peptostreptococcales</taxon>
        <taxon>Thermotaleaceae</taxon>
        <taxon>Anaeromicrobium</taxon>
    </lineage>
</organism>
<dbReference type="GO" id="GO:0051301">
    <property type="term" value="P:cell division"/>
    <property type="evidence" value="ECO:0007669"/>
    <property type="project" value="UniProtKB-KW"/>
</dbReference>
<dbReference type="Pfam" id="PF08478">
    <property type="entry name" value="POTRA_1"/>
    <property type="match status" value="1"/>
</dbReference>
<evidence type="ECO:0000256" key="1">
    <source>
        <dbReference type="ARBA" id="ARBA00004370"/>
    </source>
</evidence>
<dbReference type="InterPro" id="IPR013685">
    <property type="entry name" value="POTRA_FtsQ_type"/>
</dbReference>
<dbReference type="PANTHER" id="PTHR37820:SF1">
    <property type="entry name" value="CELL DIVISION PROTEIN FTSQ"/>
    <property type="match status" value="1"/>
</dbReference>
<evidence type="ECO:0000256" key="6">
    <source>
        <dbReference type="ARBA" id="ARBA00023136"/>
    </source>
</evidence>
<keyword evidence="2" id="KW-1003">Cell membrane</keyword>
<comment type="subcellular location">
    <subcellularLocation>
        <location evidence="1">Membrane</location>
    </subcellularLocation>
</comment>
<reference evidence="10 11" key="1">
    <citation type="submission" date="2017-06" db="EMBL/GenBank/DDBJ databases">
        <title>Draft genome sequence of anaerobic fermentative bacterium Anaeromicrobium sediminis DY2726D isolated from West Pacific Ocean sediments.</title>
        <authorList>
            <person name="Zeng X."/>
        </authorList>
    </citation>
    <scope>NUCLEOTIDE SEQUENCE [LARGE SCALE GENOMIC DNA]</scope>
    <source>
        <strain evidence="10 11">DY2726D</strain>
    </source>
</reference>
<evidence type="ECO:0000313" key="10">
    <source>
        <dbReference type="EMBL" id="PAB58831.1"/>
    </source>
</evidence>
<dbReference type="EMBL" id="NIBG01000011">
    <property type="protein sequence ID" value="PAB58831.1"/>
    <property type="molecule type" value="Genomic_DNA"/>
</dbReference>
<dbReference type="Gene3D" id="3.10.20.310">
    <property type="entry name" value="membrane protein fhac"/>
    <property type="match status" value="1"/>
</dbReference>
<accession>A0A267MGX1</accession>
<dbReference type="InterPro" id="IPR005548">
    <property type="entry name" value="Cell_div_FtsQ/DivIB_C"/>
</dbReference>
<keyword evidence="11" id="KW-1185">Reference proteome</keyword>
<keyword evidence="5 8" id="KW-1133">Transmembrane helix</keyword>
<name>A0A267MGX1_9FIRM</name>
<dbReference type="PANTHER" id="PTHR37820">
    <property type="entry name" value="CELL DIVISION PROTEIN DIVIB"/>
    <property type="match status" value="1"/>
</dbReference>
<evidence type="ECO:0000256" key="5">
    <source>
        <dbReference type="ARBA" id="ARBA00022989"/>
    </source>
</evidence>
<protein>
    <recommendedName>
        <fullName evidence="9">POTRA domain-containing protein</fullName>
    </recommendedName>
</protein>
<keyword evidence="6 8" id="KW-0472">Membrane</keyword>
<dbReference type="OrthoDB" id="1953902at2"/>
<proteinExistence type="predicted"/>
<dbReference type="PROSITE" id="PS51779">
    <property type="entry name" value="POTRA"/>
    <property type="match status" value="1"/>
</dbReference>
<keyword evidence="3" id="KW-0132">Cell division</keyword>
<keyword evidence="7" id="KW-0131">Cell cycle</keyword>
<evidence type="ECO:0000256" key="4">
    <source>
        <dbReference type="ARBA" id="ARBA00022692"/>
    </source>
</evidence>
<dbReference type="InterPro" id="IPR050487">
    <property type="entry name" value="FtsQ_DivIB"/>
</dbReference>
<sequence>MVMMKKSSVGLKVNKEKKLFIFTIMILITIISFILVFKTELFSVKYVEVLGIENLTKEIVVEEAGINFGGHILKEDLENIKLNVEYDPYVKSALVERRIPNKIVINIEERKEKALINFMDTYLIIDEEGVVLRSSFNRENLILIKGIEFDNFVEGEKLSVKDEKQFKYALHMVDSSEKNGINLKEINVSDLNDVKININGYLICNLGSGEELDRKLNTLRKIIKDLEKKDIVRGIVDMSHNGYPTYRPIE</sequence>
<feature type="domain" description="POTRA" evidence="9">
    <location>
        <begin position="42"/>
        <end position="110"/>
    </location>
</feature>
<evidence type="ECO:0000256" key="3">
    <source>
        <dbReference type="ARBA" id="ARBA00022618"/>
    </source>
</evidence>
<dbReference type="InterPro" id="IPR034746">
    <property type="entry name" value="POTRA"/>
</dbReference>
<evidence type="ECO:0000256" key="8">
    <source>
        <dbReference type="SAM" id="Phobius"/>
    </source>
</evidence>